<evidence type="ECO:0000256" key="1">
    <source>
        <dbReference type="SAM" id="MobiDB-lite"/>
    </source>
</evidence>
<dbReference type="AlphaFoldDB" id="A0A7Y9GHJ4"/>
<proteinExistence type="predicted"/>
<reference evidence="2 3" key="1">
    <citation type="submission" date="2020-07" db="EMBL/GenBank/DDBJ databases">
        <title>Sequencing the genomes of 1000 actinobacteria strains.</title>
        <authorList>
            <person name="Klenk H.-P."/>
        </authorList>
    </citation>
    <scope>NUCLEOTIDE SEQUENCE [LARGE SCALE GENOMIC DNA]</scope>
    <source>
        <strain evidence="2 3">DSM 43461</strain>
    </source>
</reference>
<organism evidence="2 3">
    <name type="scientific">Actinomadura citrea</name>
    <dbReference type="NCBI Taxonomy" id="46158"/>
    <lineage>
        <taxon>Bacteria</taxon>
        <taxon>Bacillati</taxon>
        <taxon>Actinomycetota</taxon>
        <taxon>Actinomycetes</taxon>
        <taxon>Streptosporangiales</taxon>
        <taxon>Thermomonosporaceae</taxon>
        <taxon>Actinomadura</taxon>
    </lineage>
</organism>
<protein>
    <submittedName>
        <fullName evidence="2">Uncharacterized protein</fullName>
    </submittedName>
</protein>
<accession>A0A7Y9GHJ4</accession>
<comment type="caution">
    <text evidence="2">The sequence shown here is derived from an EMBL/GenBank/DDBJ whole genome shotgun (WGS) entry which is preliminary data.</text>
</comment>
<feature type="compositionally biased region" description="Basic and acidic residues" evidence="1">
    <location>
        <begin position="12"/>
        <end position="23"/>
    </location>
</feature>
<dbReference type="EMBL" id="JACCBT010000001">
    <property type="protein sequence ID" value="NYE16594.1"/>
    <property type="molecule type" value="Genomic_DNA"/>
</dbReference>
<feature type="region of interest" description="Disordered" evidence="1">
    <location>
        <begin position="1"/>
        <end position="35"/>
    </location>
</feature>
<evidence type="ECO:0000313" key="3">
    <source>
        <dbReference type="Proteomes" id="UP000591272"/>
    </source>
</evidence>
<gene>
    <name evidence="2" type="ORF">BJ999_006890</name>
</gene>
<keyword evidence="3" id="KW-1185">Reference proteome</keyword>
<evidence type="ECO:0000313" key="2">
    <source>
        <dbReference type="EMBL" id="NYE16594.1"/>
    </source>
</evidence>
<name>A0A7Y9GHJ4_9ACTN</name>
<sequence length="35" mass="3982">MKGQVRVRIGKRTADDRAERPALDLRTPSGRTLPY</sequence>
<dbReference type="Proteomes" id="UP000591272">
    <property type="component" value="Unassembled WGS sequence"/>
</dbReference>